<evidence type="ECO:0000313" key="2">
    <source>
        <dbReference type="Proteomes" id="UP000485880"/>
    </source>
</evidence>
<gene>
    <name evidence="1" type="ORF">MPC4_290011</name>
</gene>
<dbReference type="Proteomes" id="UP000485880">
    <property type="component" value="Unassembled WGS sequence"/>
</dbReference>
<keyword evidence="2" id="KW-1185">Reference proteome</keyword>
<name>A0A8B6M9P2_METTU</name>
<sequence>MRTSARDRSATIVSGDRSRAGRICPAGVARLDMLGPWIEQTEGAKFWLRDFDRRDRNFFAIALIVLTLEARLSLKPKLGGRYGARFAMRSRMAGRLIVRARSDPREPGSDEWTRYLALFLLV</sequence>
<proteinExistence type="predicted"/>
<accession>A0A8B6M9P2</accession>
<dbReference type="AlphaFoldDB" id="A0A8B6M9P2"/>
<comment type="caution">
    <text evidence="1">The sequence shown here is derived from an EMBL/GenBank/DDBJ whole genome shotgun (WGS) entry which is preliminary data.</text>
</comment>
<reference evidence="1 2" key="1">
    <citation type="submission" date="2019-05" db="EMBL/GenBank/DDBJ databases">
        <authorList>
            <person name="Farhan Ul Haque M."/>
        </authorList>
    </citation>
    <scope>NUCLEOTIDE SEQUENCE [LARGE SCALE GENOMIC DNA]</scope>
    <source>
        <strain evidence="1">2</strain>
    </source>
</reference>
<evidence type="ECO:0000313" key="1">
    <source>
        <dbReference type="EMBL" id="VTZ50764.1"/>
    </source>
</evidence>
<dbReference type="EMBL" id="CABFMQ020000086">
    <property type="protein sequence ID" value="VTZ50764.1"/>
    <property type="molecule type" value="Genomic_DNA"/>
</dbReference>
<protein>
    <submittedName>
        <fullName evidence="1">Uncharacterized protein</fullName>
    </submittedName>
</protein>
<organism evidence="1 2">
    <name type="scientific">Methylocella tundrae</name>
    <dbReference type="NCBI Taxonomy" id="227605"/>
    <lineage>
        <taxon>Bacteria</taxon>
        <taxon>Pseudomonadati</taxon>
        <taxon>Pseudomonadota</taxon>
        <taxon>Alphaproteobacteria</taxon>
        <taxon>Hyphomicrobiales</taxon>
        <taxon>Beijerinckiaceae</taxon>
        <taxon>Methylocella</taxon>
    </lineage>
</organism>